<comment type="caution">
    <text evidence="1">The sequence shown here is derived from an EMBL/GenBank/DDBJ whole genome shotgun (WGS) entry which is preliminary data.</text>
</comment>
<dbReference type="EMBL" id="QOVF01000001">
    <property type="protein sequence ID" value="KAA0696868.1"/>
    <property type="molecule type" value="Genomic_DNA"/>
</dbReference>
<evidence type="ECO:0000313" key="2">
    <source>
        <dbReference type="Proteomes" id="UP000463138"/>
    </source>
</evidence>
<keyword evidence="2" id="KW-1185">Reference proteome</keyword>
<reference evidence="1 2" key="1">
    <citation type="submission" date="2018-07" db="EMBL/GenBank/DDBJ databases">
        <title>Pseudomonas laoshanensis sp. nov., isolated from soil.</title>
        <authorList>
            <person name="Sun J."/>
            <person name="Yu L."/>
            <person name="Wang M."/>
            <person name="Zhang C."/>
        </authorList>
    </citation>
    <scope>NUCLEOTIDE SEQUENCE [LARGE SCALE GENOMIC DNA]</scope>
    <source>
        <strain evidence="1 2">Y22</strain>
    </source>
</reference>
<dbReference type="AlphaFoldDB" id="A0A7V7KXN9"/>
<name>A0A7V7KXN9_9GAMM</name>
<protein>
    <submittedName>
        <fullName evidence="1">Uncharacterized protein</fullName>
    </submittedName>
</protein>
<evidence type="ECO:0000313" key="1">
    <source>
        <dbReference type="EMBL" id="KAA0696868.1"/>
    </source>
</evidence>
<accession>A0A7V7KXN9</accession>
<dbReference type="OrthoDB" id="5649947at2"/>
<gene>
    <name evidence="1" type="ORF">DT594_06005</name>
</gene>
<sequence>MSSGHDFEISGKTPVAEEVKRLGFNRFMALAEYVRDLPYGRPLDSEDILAPLKEKRGTCSFKHRLLSTVADDCDHSEVKLIVGLYEMSERNTPGVAAVLDRAGIAWIPEAHCYLQIDGQRYDFTGLSSGGSSPFESLLQEHIVAPAQLHDEKAQLHQDVISRWAKSYDWSFEEAWALREDCIKALGSNKAHQPPADFRHSS</sequence>
<organism evidence="1 2">
    <name type="scientific">Halopseudomonas laoshanensis</name>
    <dbReference type="NCBI Taxonomy" id="2268758"/>
    <lineage>
        <taxon>Bacteria</taxon>
        <taxon>Pseudomonadati</taxon>
        <taxon>Pseudomonadota</taxon>
        <taxon>Gammaproteobacteria</taxon>
        <taxon>Pseudomonadales</taxon>
        <taxon>Pseudomonadaceae</taxon>
        <taxon>Halopseudomonas</taxon>
    </lineage>
</organism>
<dbReference type="Proteomes" id="UP000463138">
    <property type="component" value="Unassembled WGS sequence"/>
</dbReference>
<dbReference type="RefSeq" id="WP_149331796.1">
    <property type="nucleotide sequence ID" value="NZ_QOVF01000001.1"/>
</dbReference>
<proteinExistence type="predicted"/>